<dbReference type="Proteomes" id="UP001240984">
    <property type="component" value="Unassembled WGS sequence"/>
</dbReference>
<dbReference type="PANTHER" id="PTHR35010">
    <property type="entry name" value="BLL4672 PROTEIN-RELATED"/>
    <property type="match status" value="1"/>
</dbReference>
<evidence type="ECO:0000259" key="1">
    <source>
        <dbReference type="PROSITE" id="PS50943"/>
    </source>
</evidence>
<dbReference type="PROSITE" id="PS50943">
    <property type="entry name" value="HTH_CROC1"/>
    <property type="match status" value="1"/>
</dbReference>
<dbReference type="EMBL" id="JAUSRA010000001">
    <property type="protein sequence ID" value="MDP9796596.1"/>
    <property type="molecule type" value="Genomic_DNA"/>
</dbReference>
<feature type="domain" description="HTH cro/C1-type" evidence="1">
    <location>
        <begin position="32"/>
        <end position="79"/>
    </location>
</feature>
<gene>
    <name evidence="2" type="ORF">J2S43_005108</name>
</gene>
<dbReference type="SMART" id="SM00530">
    <property type="entry name" value="HTH_XRE"/>
    <property type="match status" value="1"/>
</dbReference>
<dbReference type="Gene3D" id="3.30.450.180">
    <property type="match status" value="1"/>
</dbReference>
<dbReference type="PANTHER" id="PTHR35010:SF2">
    <property type="entry name" value="BLL4672 PROTEIN"/>
    <property type="match status" value="1"/>
</dbReference>
<dbReference type="CDD" id="cd00093">
    <property type="entry name" value="HTH_XRE"/>
    <property type="match status" value="1"/>
</dbReference>
<evidence type="ECO:0000313" key="3">
    <source>
        <dbReference type="Proteomes" id="UP001240984"/>
    </source>
</evidence>
<keyword evidence="3" id="KW-1185">Reference proteome</keyword>
<dbReference type="InterPro" id="IPR041413">
    <property type="entry name" value="MLTR_LBD"/>
</dbReference>
<dbReference type="Pfam" id="PF17765">
    <property type="entry name" value="MLTR_LBD"/>
    <property type="match status" value="1"/>
</dbReference>
<protein>
    <submittedName>
        <fullName evidence="2">Transcriptional regulator with XRE-family HTH domain</fullName>
    </submittedName>
</protein>
<evidence type="ECO:0000313" key="2">
    <source>
        <dbReference type="EMBL" id="MDP9796596.1"/>
    </source>
</evidence>
<proteinExistence type="predicted"/>
<accession>A0ABT9N013</accession>
<dbReference type="SUPFAM" id="SSF47413">
    <property type="entry name" value="lambda repressor-like DNA-binding domains"/>
    <property type="match status" value="1"/>
</dbReference>
<dbReference type="InterPro" id="IPR001387">
    <property type="entry name" value="Cro/C1-type_HTH"/>
</dbReference>
<dbReference type="InterPro" id="IPR010982">
    <property type="entry name" value="Lambda_DNA-bd_dom_sf"/>
</dbReference>
<reference evidence="2 3" key="1">
    <citation type="submission" date="2023-07" db="EMBL/GenBank/DDBJ databases">
        <title>Sequencing the genomes of 1000 actinobacteria strains.</title>
        <authorList>
            <person name="Klenk H.-P."/>
        </authorList>
    </citation>
    <scope>NUCLEOTIDE SEQUENCE [LARGE SCALE GENOMIC DNA]</scope>
    <source>
        <strain evidence="2 3">DSM 44710</strain>
    </source>
</reference>
<dbReference type="RefSeq" id="WP_306833292.1">
    <property type="nucleotide sequence ID" value="NZ_JAUSRA010000001.1"/>
</dbReference>
<dbReference type="Gene3D" id="1.10.260.40">
    <property type="entry name" value="lambda repressor-like DNA-binding domains"/>
    <property type="match status" value="1"/>
</dbReference>
<sequence>MNHLGAALRAWRDRLDPASAGITRTSTRRVPGLRREELATLAGVSAEYVTRLEQGRAVTPSVHVCTALGRVLRLSQTERDHLLRLAGHATGPDRVPKHIPESLHRIAQRLAASPLTIFDALWRPLHWNPLFTTVFGEPPTAAGDPRSLLVWQFEDRLEQTRQTTAQRAAFEASLIADLRATAGRFPHDPDVDALLTRLHDSARFRTLWSRPALTDHQSARKTIRHPQAGEISLESSVLTVHDSSLRLVVYTPVPETDAARKLALLA</sequence>
<organism evidence="2 3">
    <name type="scientific">Catenuloplanes nepalensis</name>
    <dbReference type="NCBI Taxonomy" id="587533"/>
    <lineage>
        <taxon>Bacteria</taxon>
        <taxon>Bacillati</taxon>
        <taxon>Actinomycetota</taxon>
        <taxon>Actinomycetes</taxon>
        <taxon>Micromonosporales</taxon>
        <taxon>Micromonosporaceae</taxon>
        <taxon>Catenuloplanes</taxon>
    </lineage>
</organism>
<dbReference type="Pfam" id="PF13560">
    <property type="entry name" value="HTH_31"/>
    <property type="match status" value="1"/>
</dbReference>
<comment type="caution">
    <text evidence="2">The sequence shown here is derived from an EMBL/GenBank/DDBJ whole genome shotgun (WGS) entry which is preliminary data.</text>
</comment>
<name>A0ABT9N013_9ACTN</name>